<keyword evidence="1" id="KW-0812">Transmembrane</keyword>
<keyword evidence="1" id="KW-1133">Transmembrane helix</keyword>
<comment type="caution">
    <text evidence="2">The sequence shown here is derived from an EMBL/GenBank/DDBJ whole genome shotgun (WGS) entry which is preliminary data.</text>
</comment>
<dbReference type="InParanoid" id="A0A2J7QUX0"/>
<feature type="non-terminal residue" evidence="2">
    <location>
        <position position="1"/>
    </location>
</feature>
<organism evidence="2 3">
    <name type="scientific">Cryptotermes secundus</name>
    <dbReference type="NCBI Taxonomy" id="105785"/>
    <lineage>
        <taxon>Eukaryota</taxon>
        <taxon>Metazoa</taxon>
        <taxon>Ecdysozoa</taxon>
        <taxon>Arthropoda</taxon>
        <taxon>Hexapoda</taxon>
        <taxon>Insecta</taxon>
        <taxon>Pterygota</taxon>
        <taxon>Neoptera</taxon>
        <taxon>Polyneoptera</taxon>
        <taxon>Dictyoptera</taxon>
        <taxon>Blattodea</taxon>
        <taxon>Blattoidea</taxon>
        <taxon>Termitoidae</taxon>
        <taxon>Kalotermitidae</taxon>
        <taxon>Cryptotermitinae</taxon>
        <taxon>Cryptotermes</taxon>
    </lineage>
</organism>
<evidence type="ECO:0000256" key="1">
    <source>
        <dbReference type="SAM" id="Phobius"/>
    </source>
</evidence>
<gene>
    <name evidence="2" type="ORF">B7P43_G10100</name>
</gene>
<dbReference type="EMBL" id="NEVH01010480">
    <property type="protein sequence ID" value="PNF32378.1"/>
    <property type="molecule type" value="Genomic_DNA"/>
</dbReference>
<proteinExistence type="predicted"/>
<reference evidence="2 3" key="1">
    <citation type="submission" date="2017-12" db="EMBL/GenBank/DDBJ databases">
        <title>Hemimetabolous genomes reveal molecular basis of termite eusociality.</title>
        <authorList>
            <person name="Harrison M.C."/>
            <person name="Jongepier E."/>
            <person name="Robertson H.M."/>
            <person name="Arning N."/>
            <person name="Bitard-Feildel T."/>
            <person name="Chao H."/>
            <person name="Childers C.P."/>
            <person name="Dinh H."/>
            <person name="Doddapaneni H."/>
            <person name="Dugan S."/>
            <person name="Gowin J."/>
            <person name="Greiner C."/>
            <person name="Han Y."/>
            <person name="Hu H."/>
            <person name="Hughes D.S.T."/>
            <person name="Huylmans A.-K."/>
            <person name="Kemena C."/>
            <person name="Kremer L.P.M."/>
            <person name="Lee S.L."/>
            <person name="Lopez-Ezquerra A."/>
            <person name="Mallet L."/>
            <person name="Monroy-Kuhn J.M."/>
            <person name="Moser A."/>
            <person name="Murali S.C."/>
            <person name="Muzny D.M."/>
            <person name="Otani S."/>
            <person name="Piulachs M.-D."/>
            <person name="Poelchau M."/>
            <person name="Qu J."/>
            <person name="Schaub F."/>
            <person name="Wada-Katsumata A."/>
            <person name="Worley K.C."/>
            <person name="Xie Q."/>
            <person name="Ylla G."/>
            <person name="Poulsen M."/>
            <person name="Gibbs R.A."/>
            <person name="Schal C."/>
            <person name="Richards S."/>
            <person name="Belles X."/>
            <person name="Korb J."/>
            <person name="Bornberg-Bauer E."/>
        </authorList>
    </citation>
    <scope>NUCLEOTIDE SEQUENCE [LARGE SCALE GENOMIC DNA]</scope>
    <source>
        <tissue evidence="2">Whole body</tissue>
    </source>
</reference>
<name>A0A2J7QUX0_9NEOP</name>
<sequence>SHPISLRSTPILSTYLRLALPSVLFPPGFPTNILYAFLFSHSKLLIMQFSQTSCHFISLRSNILLNTLFSNTLSLCSSLNVRNEVSQPYVVMYSIV</sequence>
<accession>A0A2J7QUX0</accession>
<feature type="transmembrane region" description="Helical" evidence="1">
    <location>
        <begin position="15"/>
        <end position="38"/>
    </location>
</feature>
<evidence type="ECO:0000313" key="3">
    <source>
        <dbReference type="Proteomes" id="UP000235965"/>
    </source>
</evidence>
<evidence type="ECO:0000313" key="2">
    <source>
        <dbReference type="EMBL" id="PNF32378.1"/>
    </source>
</evidence>
<dbReference type="Proteomes" id="UP000235965">
    <property type="component" value="Unassembled WGS sequence"/>
</dbReference>
<keyword evidence="1" id="KW-0472">Membrane</keyword>
<protein>
    <submittedName>
        <fullName evidence="2">Uncharacterized protein</fullName>
    </submittedName>
</protein>
<dbReference type="AlphaFoldDB" id="A0A2J7QUX0"/>
<keyword evidence="3" id="KW-1185">Reference proteome</keyword>